<name>A0A078ADJ1_STYLE</name>
<feature type="region of interest" description="Disordered" evidence="2">
    <location>
        <begin position="111"/>
        <end position="145"/>
    </location>
</feature>
<reference evidence="3 4" key="1">
    <citation type="submission" date="2014-06" db="EMBL/GenBank/DDBJ databases">
        <authorList>
            <person name="Swart Estienne"/>
        </authorList>
    </citation>
    <scope>NUCLEOTIDE SEQUENCE [LARGE SCALE GENOMIC DNA]</scope>
    <source>
        <strain evidence="3 4">130c</strain>
    </source>
</reference>
<gene>
    <name evidence="3" type="primary">Contig5816.g6228</name>
    <name evidence="3" type="ORF">STYLEM_7923</name>
</gene>
<organism evidence="3 4">
    <name type="scientific">Stylonychia lemnae</name>
    <name type="common">Ciliate</name>
    <dbReference type="NCBI Taxonomy" id="5949"/>
    <lineage>
        <taxon>Eukaryota</taxon>
        <taxon>Sar</taxon>
        <taxon>Alveolata</taxon>
        <taxon>Ciliophora</taxon>
        <taxon>Intramacronucleata</taxon>
        <taxon>Spirotrichea</taxon>
        <taxon>Stichotrichia</taxon>
        <taxon>Sporadotrichida</taxon>
        <taxon>Oxytrichidae</taxon>
        <taxon>Stylonychinae</taxon>
        <taxon>Stylonychia</taxon>
    </lineage>
</organism>
<protein>
    <submittedName>
        <fullName evidence="3">Uncharacterized protein</fullName>
    </submittedName>
</protein>
<feature type="region of interest" description="Disordered" evidence="2">
    <location>
        <begin position="150"/>
        <end position="169"/>
    </location>
</feature>
<accession>A0A078ADJ1</accession>
<dbReference type="AlphaFoldDB" id="A0A078ADJ1"/>
<proteinExistence type="predicted"/>
<evidence type="ECO:0000256" key="2">
    <source>
        <dbReference type="SAM" id="MobiDB-lite"/>
    </source>
</evidence>
<dbReference type="InParanoid" id="A0A078ADJ1"/>
<sequence length="169" mass="19820">MKSRFAHLKIDAYQSRHRMRKDSSKFSSCLTLIQSDMSDQEIRIHQYLDQLNIYQQEIKEALHDQSLGSFDSPKLAHEFHKRYTINRRSYAQSGHKSSFHEKIEKIGYESCEEGGSLSEQPNTPDLLAIDMNDHPQSEYKFKRGAKKSQFYLNQDDIQDENDNNQTQAE</sequence>
<dbReference type="EMBL" id="CCKQ01007554">
    <property type="protein sequence ID" value="CDW78938.1"/>
    <property type="molecule type" value="Genomic_DNA"/>
</dbReference>
<evidence type="ECO:0000256" key="1">
    <source>
        <dbReference type="SAM" id="Coils"/>
    </source>
</evidence>
<feature type="compositionally biased region" description="Basic and acidic residues" evidence="2">
    <location>
        <begin position="131"/>
        <end position="141"/>
    </location>
</feature>
<keyword evidence="4" id="KW-1185">Reference proteome</keyword>
<evidence type="ECO:0000313" key="3">
    <source>
        <dbReference type="EMBL" id="CDW78938.1"/>
    </source>
</evidence>
<keyword evidence="1" id="KW-0175">Coiled coil</keyword>
<feature type="coiled-coil region" evidence="1">
    <location>
        <begin position="37"/>
        <end position="64"/>
    </location>
</feature>
<evidence type="ECO:0000313" key="4">
    <source>
        <dbReference type="Proteomes" id="UP000039865"/>
    </source>
</evidence>
<dbReference type="Proteomes" id="UP000039865">
    <property type="component" value="Unassembled WGS sequence"/>
</dbReference>